<evidence type="ECO:0000313" key="2">
    <source>
        <dbReference type="EMBL" id="PWC06896.1"/>
    </source>
</evidence>
<dbReference type="EMBL" id="QEFB01000009">
    <property type="protein sequence ID" value="PWC06896.1"/>
    <property type="molecule type" value="Genomic_DNA"/>
</dbReference>
<gene>
    <name evidence="2" type="ORF">DF223_09340</name>
</gene>
<dbReference type="GO" id="GO:0030655">
    <property type="term" value="P:beta-lactam antibiotic catabolic process"/>
    <property type="evidence" value="ECO:0007669"/>
    <property type="project" value="InterPro"/>
</dbReference>
<keyword evidence="2" id="KW-0378">Hydrolase</keyword>
<dbReference type="SUPFAM" id="SSF56601">
    <property type="entry name" value="beta-lactamase/transpeptidase-like"/>
    <property type="match status" value="1"/>
</dbReference>
<dbReference type="PANTHER" id="PTHR35333:SF3">
    <property type="entry name" value="BETA-LACTAMASE-TYPE TRANSPEPTIDASE FOLD CONTAINING PROTEIN"/>
    <property type="match status" value="1"/>
</dbReference>
<dbReference type="GO" id="GO:0008800">
    <property type="term" value="F:beta-lactamase activity"/>
    <property type="evidence" value="ECO:0007669"/>
    <property type="project" value="InterPro"/>
</dbReference>
<feature type="domain" description="Beta-lactamase class A catalytic" evidence="1">
    <location>
        <begin position="40"/>
        <end position="262"/>
    </location>
</feature>
<dbReference type="PANTHER" id="PTHR35333">
    <property type="entry name" value="BETA-LACTAMASE"/>
    <property type="match status" value="1"/>
</dbReference>
<keyword evidence="3" id="KW-1185">Reference proteome</keyword>
<reference evidence="3" key="1">
    <citation type="submission" date="2018-04" db="EMBL/GenBank/DDBJ databases">
        <authorList>
            <person name="Liu S."/>
            <person name="Wang Z."/>
            <person name="Li J."/>
        </authorList>
    </citation>
    <scope>NUCLEOTIDE SEQUENCE [LARGE SCALE GENOMIC DNA]</scope>
    <source>
        <strain evidence="3">622</strain>
    </source>
</reference>
<dbReference type="InterPro" id="IPR012338">
    <property type="entry name" value="Beta-lactam/transpept-like"/>
</dbReference>
<evidence type="ECO:0000313" key="3">
    <source>
        <dbReference type="Proteomes" id="UP000244962"/>
    </source>
</evidence>
<dbReference type="InterPro" id="IPR045155">
    <property type="entry name" value="Beta-lactam_cat"/>
</dbReference>
<protein>
    <submittedName>
        <fullName evidence="2">Serine hydrolase</fullName>
    </submittedName>
</protein>
<dbReference type="AlphaFoldDB" id="A0A2U1TDE2"/>
<accession>A0A2U1TDE2</accession>
<evidence type="ECO:0000259" key="1">
    <source>
        <dbReference type="Pfam" id="PF13354"/>
    </source>
</evidence>
<dbReference type="GO" id="GO:0046677">
    <property type="term" value="P:response to antibiotic"/>
    <property type="evidence" value="ECO:0007669"/>
    <property type="project" value="InterPro"/>
</dbReference>
<proteinExistence type="predicted"/>
<name>A0A2U1TDE2_9MICO</name>
<dbReference type="Pfam" id="PF13354">
    <property type="entry name" value="Beta-lactamase2"/>
    <property type="match status" value="1"/>
</dbReference>
<dbReference type="KEGG" id="myl:C3E77_00470"/>
<dbReference type="OrthoDB" id="3673924at2"/>
<sequence>MRARDRRRAKHSSAEPSDTFTRSFKALGYLARNGVQVSARVTDLASGAELLSVDDYVVMPTASIGKVLLLIDVAARLSDDDFAALTILDRESDDSVGDSGLWQHLQAPSFPVADLAALVAATSDNLATNVLLRLVGLDAVRQRAESIGLKRLALLDKVRDSRGPDDAPHLSVGSMKELAWLFSALARGEVVDQVTSQRVANWLSLNTDLSMVASAFGLDPLAHRGGDHGIHIFNKTGTDVGVRTDVGAVRGPRAGVAYAVSASFTDSGLPPRLAVLDAMHTIGLDLVEYVH</sequence>
<dbReference type="InterPro" id="IPR000871">
    <property type="entry name" value="Beta-lactam_class-A"/>
</dbReference>
<dbReference type="Proteomes" id="UP000244962">
    <property type="component" value="Unassembled WGS sequence"/>
</dbReference>
<dbReference type="Gene3D" id="3.40.710.10">
    <property type="entry name" value="DD-peptidase/beta-lactamase superfamily"/>
    <property type="match status" value="1"/>
</dbReference>
<comment type="caution">
    <text evidence="2">The sequence shown here is derived from an EMBL/GenBank/DDBJ whole genome shotgun (WGS) entry which is preliminary data.</text>
</comment>
<organism evidence="2 3">
    <name type="scientific">Mycetocola zhujimingii</name>
    <dbReference type="NCBI Taxonomy" id="2079792"/>
    <lineage>
        <taxon>Bacteria</taxon>
        <taxon>Bacillati</taxon>
        <taxon>Actinomycetota</taxon>
        <taxon>Actinomycetes</taxon>
        <taxon>Micrococcales</taxon>
        <taxon>Microbacteriaceae</taxon>
        <taxon>Mycetocola</taxon>
    </lineage>
</organism>